<evidence type="ECO:0000313" key="3">
    <source>
        <dbReference type="Proteomes" id="UP000005561"/>
    </source>
</evidence>
<feature type="region of interest" description="Disordered" evidence="1">
    <location>
        <begin position="204"/>
        <end position="240"/>
    </location>
</feature>
<dbReference type="AlphaFoldDB" id="C6LM25"/>
<comment type="caution">
    <text evidence="2">The sequence shown here is derived from an EMBL/GenBank/DDBJ whole genome shotgun (WGS) entry which is preliminary data.</text>
</comment>
<dbReference type="Proteomes" id="UP000005561">
    <property type="component" value="Unassembled WGS sequence"/>
</dbReference>
<gene>
    <name evidence="2" type="ORF">BRYFOR_09724</name>
</gene>
<reference evidence="2" key="1">
    <citation type="submission" date="2009-07" db="EMBL/GenBank/DDBJ databases">
        <authorList>
            <person name="Weinstock G."/>
            <person name="Sodergren E."/>
            <person name="Clifton S."/>
            <person name="Fulton L."/>
            <person name="Fulton B."/>
            <person name="Courtney L."/>
            <person name="Fronick C."/>
            <person name="Harrison M."/>
            <person name="Strong C."/>
            <person name="Farmer C."/>
            <person name="Delahaunty K."/>
            <person name="Markovic C."/>
            <person name="Hall O."/>
            <person name="Minx P."/>
            <person name="Tomlinson C."/>
            <person name="Mitreva M."/>
            <person name="Nelson J."/>
            <person name="Hou S."/>
            <person name="Wollam A."/>
            <person name="Pepin K.H."/>
            <person name="Johnson M."/>
            <person name="Bhonagiri V."/>
            <person name="Nash W.E."/>
            <person name="Warren W."/>
            <person name="Chinwalla A."/>
            <person name="Mardis E.R."/>
            <person name="Wilson R.K."/>
        </authorList>
    </citation>
    <scope>NUCLEOTIDE SEQUENCE [LARGE SCALE GENOMIC DNA]</scope>
    <source>
        <strain evidence="2">DSM 14469</strain>
    </source>
</reference>
<dbReference type="eggNOG" id="ENOG502ZAFJ">
    <property type="taxonomic scope" value="Bacteria"/>
</dbReference>
<dbReference type="OrthoDB" id="160261at2"/>
<feature type="compositionally biased region" description="Polar residues" evidence="1">
    <location>
        <begin position="215"/>
        <end position="232"/>
    </location>
</feature>
<evidence type="ECO:0000313" key="2">
    <source>
        <dbReference type="EMBL" id="EET58337.1"/>
    </source>
</evidence>
<sequence length="312" mass="34100">MKEILYNKSSAVASLNRVEGFYPMELARRLQKEGQEDQLYLDVKYRKLWFRLVHPAGKVISYIRSFTENMALVEARVYLDKGDSEDSYIANSFSQKFRSEDPVFGDKFLEMAETAAIGRALSDAGFGLQFADVGEPDDPNQVDAGIPVPDGNIPAEGMKTLPTNHTSVQESVQNYGNPMPPIQQGNMMAQFYQQAQENGRLVGQQGMGQAPMNKAANQNPQSAMQGGSSQPGGTAPLDPGMPVEELVQRMTYEQAVRVVIPGNGKFGGKTMGQVAVENPQNLGWFAQSYSGNNHMVPAAARILIEKAMPMAG</sequence>
<dbReference type="STRING" id="168384.SAMN05660368_04160"/>
<organism evidence="2 3">
    <name type="scientific">Marvinbryantia formatexigens DSM 14469</name>
    <dbReference type="NCBI Taxonomy" id="478749"/>
    <lineage>
        <taxon>Bacteria</taxon>
        <taxon>Bacillati</taxon>
        <taxon>Bacillota</taxon>
        <taxon>Clostridia</taxon>
        <taxon>Lachnospirales</taxon>
        <taxon>Lachnospiraceae</taxon>
        <taxon>Marvinbryantia</taxon>
    </lineage>
</organism>
<dbReference type="RefSeq" id="WP_006864476.1">
    <property type="nucleotide sequence ID" value="NZ_ACCL02000036.1"/>
</dbReference>
<proteinExistence type="predicted"/>
<evidence type="ECO:0000256" key="1">
    <source>
        <dbReference type="SAM" id="MobiDB-lite"/>
    </source>
</evidence>
<dbReference type="EMBL" id="ACCL02000036">
    <property type="protein sequence ID" value="EET58337.1"/>
    <property type="molecule type" value="Genomic_DNA"/>
</dbReference>
<protein>
    <submittedName>
        <fullName evidence="2">Uncharacterized protein</fullName>
    </submittedName>
</protein>
<name>C6LM25_9FIRM</name>
<accession>C6LM25</accession>
<keyword evidence="3" id="KW-1185">Reference proteome</keyword>